<comment type="similarity">
    <text evidence="1">Belongs to the universal ribosomal protein uS8 family.</text>
</comment>
<dbReference type="GO" id="GO:0006412">
    <property type="term" value="P:translation"/>
    <property type="evidence" value="ECO:0007669"/>
    <property type="project" value="InterPro"/>
</dbReference>
<evidence type="ECO:0000313" key="5">
    <source>
        <dbReference type="Proteomes" id="UP000289152"/>
    </source>
</evidence>
<dbReference type="Proteomes" id="UP000289152">
    <property type="component" value="Unassembled WGS sequence"/>
</dbReference>
<accession>A0A4Q1BFW1</accession>
<dbReference type="GO" id="GO:1990904">
    <property type="term" value="C:ribonucleoprotein complex"/>
    <property type="evidence" value="ECO:0007669"/>
    <property type="project" value="UniProtKB-KW"/>
</dbReference>
<dbReference type="Gene3D" id="3.30.1370.30">
    <property type="match status" value="1"/>
</dbReference>
<dbReference type="InterPro" id="IPR035987">
    <property type="entry name" value="Ribosomal_uS8_sf"/>
</dbReference>
<dbReference type="GO" id="GO:0005840">
    <property type="term" value="C:ribosome"/>
    <property type="evidence" value="ECO:0007669"/>
    <property type="project" value="UniProtKB-KW"/>
</dbReference>
<reference evidence="4 5" key="1">
    <citation type="submission" date="2016-06" db="EMBL/GenBank/DDBJ databases">
        <title>Evolution of pathogenesis and genome organization in the Tremellales.</title>
        <authorList>
            <person name="Cuomo C."/>
            <person name="Litvintseva A."/>
            <person name="Heitman J."/>
            <person name="Chen Y."/>
            <person name="Sun S."/>
            <person name="Springer D."/>
            <person name="Dromer F."/>
            <person name="Young S."/>
            <person name="Zeng Q."/>
            <person name="Chapman S."/>
            <person name="Gujja S."/>
            <person name="Saif S."/>
            <person name="Birren B."/>
        </authorList>
    </citation>
    <scope>NUCLEOTIDE SEQUENCE [LARGE SCALE GENOMIC DNA]</scope>
    <source>
        <strain evidence="4 5">ATCC 28783</strain>
    </source>
</reference>
<dbReference type="GO" id="GO:0003735">
    <property type="term" value="F:structural constituent of ribosome"/>
    <property type="evidence" value="ECO:0007669"/>
    <property type="project" value="InterPro"/>
</dbReference>
<dbReference type="AlphaFoldDB" id="A0A4Q1BFW1"/>
<dbReference type="STRING" id="5217.A0A4Q1BFW1"/>
<keyword evidence="2" id="KW-0689">Ribosomal protein</keyword>
<keyword evidence="3" id="KW-0687">Ribonucleoprotein</keyword>
<dbReference type="InParanoid" id="A0A4Q1BFW1"/>
<dbReference type="Pfam" id="PF00410">
    <property type="entry name" value="Ribosomal_S8"/>
    <property type="match status" value="1"/>
</dbReference>
<proteinExistence type="inferred from homology"/>
<dbReference type="OrthoDB" id="409928at2759"/>
<comment type="caution">
    <text evidence="4">The sequence shown here is derived from an EMBL/GenBank/DDBJ whole genome shotgun (WGS) entry which is preliminary data.</text>
</comment>
<evidence type="ECO:0000256" key="2">
    <source>
        <dbReference type="ARBA" id="ARBA00022980"/>
    </source>
</evidence>
<name>A0A4Q1BFW1_TREME</name>
<dbReference type="InterPro" id="IPR000630">
    <property type="entry name" value="Ribosomal_uS8"/>
</dbReference>
<dbReference type="SUPFAM" id="SSF56047">
    <property type="entry name" value="Ribosomal protein S8"/>
    <property type="match status" value="1"/>
</dbReference>
<dbReference type="FunCoup" id="A0A4Q1BFW1">
    <property type="interactions" value="133"/>
</dbReference>
<evidence type="ECO:0008006" key="6">
    <source>
        <dbReference type="Google" id="ProtNLM"/>
    </source>
</evidence>
<organism evidence="4 5">
    <name type="scientific">Tremella mesenterica</name>
    <name type="common">Jelly fungus</name>
    <dbReference type="NCBI Taxonomy" id="5217"/>
    <lineage>
        <taxon>Eukaryota</taxon>
        <taxon>Fungi</taxon>
        <taxon>Dikarya</taxon>
        <taxon>Basidiomycota</taxon>
        <taxon>Agaricomycotina</taxon>
        <taxon>Tremellomycetes</taxon>
        <taxon>Tremellales</taxon>
        <taxon>Tremellaceae</taxon>
        <taxon>Tremella</taxon>
    </lineage>
</organism>
<keyword evidence="5" id="KW-1185">Reference proteome</keyword>
<evidence type="ECO:0000313" key="4">
    <source>
        <dbReference type="EMBL" id="RXK35671.1"/>
    </source>
</evidence>
<evidence type="ECO:0000256" key="3">
    <source>
        <dbReference type="ARBA" id="ARBA00023274"/>
    </source>
</evidence>
<sequence>MPSLPHRLCAHLQNTSRAFASITPVPYSRTSLAVTSILLRQGLISNLTFGSPSSPDPSVFPNLPVSERTLWVYHKYRDGRPVLKHISLVSRPSQRLVLDNKEIGLLLTGRRAKRIPGVGLGEFLIIRVVKNQGRQGTGTAQETGVYMEGWEAWRAGMGGEVVCRVG</sequence>
<evidence type="ECO:0000256" key="1">
    <source>
        <dbReference type="ARBA" id="ARBA00006471"/>
    </source>
</evidence>
<dbReference type="EMBL" id="SDIL01000126">
    <property type="protein sequence ID" value="RXK35671.1"/>
    <property type="molecule type" value="Genomic_DNA"/>
</dbReference>
<protein>
    <recommendedName>
        <fullName evidence="6">30S small subunit ribosomal protein S8</fullName>
    </recommendedName>
</protein>
<dbReference type="VEuPathDB" id="FungiDB:TREMEDRAFT_57120"/>
<gene>
    <name evidence="4" type="ORF">M231_07044</name>
</gene>